<evidence type="ECO:0000313" key="1">
    <source>
        <dbReference type="EMBL" id="GBO08024.1"/>
    </source>
</evidence>
<protein>
    <submittedName>
        <fullName evidence="1">Uncharacterized protein</fullName>
    </submittedName>
</protein>
<reference evidence="1 2" key="1">
    <citation type="journal article" date="2019" name="Sci. Rep.">
        <title>Orb-weaving spider Araneus ventricosus genome elucidates the spidroin gene catalogue.</title>
        <authorList>
            <person name="Kono N."/>
            <person name="Nakamura H."/>
            <person name="Ohtoshi R."/>
            <person name="Moran D.A.P."/>
            <person name="Shinohara A."/>
            <person name="Yoshida Y."/>
            <person name="Fujiwara M."/>
            <person name="Mori M."/>
            <person name="Tomita M."/>
            <person name="Arakawa K."/>
        </authorList>
    </citation>
    <scope>NUCLEOTIDE SEQUENCE [LARGE SCALE GENOMIC DNA]</scope>
</reference>
<dbReference type="SUPFAM" id="SSF50978">
    <property type="entry name" value="WD40 repeat-like"/>
    <property type="match status" value="1"/>
</dbReference>
<sequence>MTDKYNIQTGRAGILNLISQRERGFLLNSQYKSNVTKVKVNQLPKCSDLPTVYSDVDDGFFFHFLRRSTRGDLVGAGEYHFGTTRGRDLVCVFEFSTHNSMGKDASIATFPFSKGISAKYVFANMFIRDIADLSYRNQKMLLIVGNLNFRKCAALLSPINCDYIHQGHTWRMDGQILCCAGDINSENFVLGCTYGFYVCKSLKLSKKYHLQDSIIAAEFNNDGNLFLISDLTNGIQLCDMRENIESSLRNSLPYIKEPAVSDPSFCAMRMKLLSDQVTLIASSETGHISKVGLILFCIVGK</sequence>
<proteinExistence type="predicted"/>
<dbReference type="Proteomes" id="UP000499080">
    <property type="component" value="Unassembled WGS sequence"/>
</dbReference>
<dbReference type="AlphaFoldDB" id="A0A4Y2U7J8"/>
<keyword evidence="2" id="KW-1185">Reference proteome</keyword>
<organism evidence="1 2">
    <name type="scientific">Araneus ventricosus</name>
    <name type="common">Orbweaver spider</name>
    <name type="synonym">Epeira ventricosa</name>
    <dbReference type="NCBI Taxonomy" id="182803"/>
    <lineage>
        <taxon>Eukaryota</taxon>
        <taxon>Metazoa</taxon>
        <taxon>Ecdysozoa</taxon>
        <taxon>Arthropoda</taxon>
        <taxon>Chelicerata</taxon>
        <taxon>Arachnida</taxon>
        <taxon>Araneae</taxon>
        <taxon>Araneomorphae</taxon>
        <taxon>Entelegynae</taxon>
        <taxon>Araneoidea</taxon>
        <taxon>Araneidae</taxon>
        <taxon>Araneus</taxon>
    </lineage>
</organism>
<gene>
    <name evidence="1" type="ORF">AVEN_39144_1</name>
</gene>
<dbReference type="OrthoDB" id="6412320at2759"/>
<evidence type="ECO:0000313" key="2">
    <source>
        <dbReference type="Proteomes" id="UP000499080"/>
    </source>
</evidence>
<accession>A0A4Y2U7J8</accession>
<name>A0A4Y2U7J8_ARAVE</name>
<dbReference type="EMBL" id="BGPR01033902">
    <property type="protein sequence ID" value="GBO08024.1"/>
    <property type="molecule type" value="Genomic_DNA"/>
</dbReference>
<dbReference type="InterPro" id="IPR036322">
    <property type="entry name" value="WD40_repeat_dom_sf"/>
</dbReference>
<comment type="caution">
    <text evidence="1">The sequence shown here is derived from an EMBL/GenBank/DDBJ whole genome shotgun (WGS) entry which is preliminary data.</text>
</comment>